<dbReference type="InterPro" id="IPR000340">
    <property type="entry name" value="Dual-sp_phosphatase_cat-dom"/>
</dbReference>
<dbReference type="PROSITE" id="PS00383">
    <property type="entry name" value="TYR_PHOSPHATASE_1"/>
    <property type="match status" value="1"/>
</dbReference>
<dbReference type="InterPro" id="IPR016130">
    <property type="entry name" value="Tyr_Pase_AS"/>
</dbReference>
<dbReference type="CDD" id="cd14520">
    <property type="entry name" value="DSP_DUSP12"/>
    <property type="match status" value="1"/>
</dbReference>
<dbReference type="PROSITE" id="PS50054">
    <property type="entry name" value="TYR_PHOSPHATASE_DUAL"/>
    <property type="match status" value="1"/>
</dbReference>
<dbReference type="PROSITE" id="PS50056">
    <property type="entry name" value="TYR_PHOSPHATASE_2"/>
    <property type="match status" value="1"/>
</dbReference>
<name>A0ABM1LMN3_PRUMU</name>
<dbReference type="InterPro" id="IPR029021">
    <property type="entry name" value="Prot-tyrosine_phosphatase-like"/>
</dbReference>
<dbReference type="InterPro" id="IPR020422">
    <property type="entry name" value="TYR_PHOSPHATASE_DUAL_dom"/>
</dbReference>
<evidence type="ECO:0000256" key="1">
    <source>
        <dbReference type="ARBA" id="ARBA00008601"/>
    </source>
</evidence>
<dbReference type="Proteomes" id="UP000694861">
    <property type="component" value="Linkage group LG3"/>
</dbReference>
<dbReference type="PANTHER" id="PTHR45848:SF4">
    <property type="entry name" value="DUAL SPECIFICITY PROTEIN PHOSPHATASE 12"/>
    <property type="match status" value="1"/>
</dbReference>
<comment type="similarity">
    <text evidence="1">Belongs to the protein-tyrosine phosphatase family. Non-receptor class dual specificity subfamily.</text>
</comment>
<dbReference type="SMART" id="SM00195">
    <property type="entry name" value="DSPc"/>
    <property type="match status" value="1"/>
</dbReference>
<dbReference type="GeneID" id="103325142"/>
<keyword evidence="4" id="KW-0904">Protein phosphatase</keyword>
<keyword evidence="7" id="KW-1185">Reference proteome</keyword>
<accession>A0ABM1LMN3</accession>
<dbReference type="SUPFAM" id="SSF52799">
    <property type="entry name" value="(Phosphotyrosine protein) phosphatases II"/>
    <property type="match status" value="1"/>
</dbReference>
<gene>
    <name evidence="8" type="primary">LOC103325142</name>
</gene>
<proteinExistence type="inferred from homology"/>
<feature type="domain" description="Tyrosine-protein phosphatase" evidence="5">
    <location>
        <begin position="1"/>
        <end position="176"/>
    </location>
</feature>
<organism evidence="7 8">
    <name type="scientific">Prunus mume</name>
    <name type="common">Japanese apricot</name>
    <name type="synonym">Armeniaca mume</name>
    <dbReference type="NCBI Taxonomy" id="102107"/>
    <lineage>
        <taxon>Eukaryota</taxon>
        <taxon>Viridiplantae</taxon>
        <taxon>Streptophyta</taxon>
        <taxon>Embryophyta</taxon>
        <taxon>Tracheophyta</taxon>
        <taxon>Spermatophyta</taxon>
        <taxon>Magnoliopsida</taxon>
        <taxon>eudicotyledons</taxon>
        <taxon>Gunneridae</taxon>
        <taxon>Pentapetalae</taxon>
        <taxon>rosids</taxon>
        <taxon>fabids</taxon>
        <taxon>Rosales</taxon>
        <taxon>Rosaceae</taxon>
        <taxon>Amygdaloideae</taxon>
        <taxon>Amygdaleae</taxon>
        <taxon>Prunus</taxon>
    </lineage>
</organism>
<reference evidence="8" key="2">
    <citation type="submission" date="2025-08" db="UniProtKB">
        <authorList>
            <consortium name="RefSeq"/>
        </authorList>
    </citation>
    <scope>IDENTIFICATION</scope>
</reference>
<dbReference type="InterPro" id="IPR000387">
    <property type="entry name" value="Tyr_Pase_dom"/>
</dbReference>
<dbReference type="RefSeq" id="XP_016648660.1">
    <property type="nucleotide sequence ID" value="XM_016793174.1"/>
</dbReference>
<sequence>MPYLVRENLFLGNIGDAAKVIRNGSKEITHILCAIPTKESKKVYDGGSLGGSASVCDGSKSCLLSDKLSYSLERAGKDLKLVRMGVPLRDMDDENLLDYLDVCVDFIDESRKKGSVLVHCYAGVSRSASIITAYLMRTEHLSQEDALGSLRQSCEFVCPNDGFLDQLKMYEEMGFKVDRASSIYKSFRLKVLCESYHCGDKIDSSKFGQILGCLAKLPLE</sequence>
<dbReference type="PANTHER" id="PTHR45848">
    <property type="entry name" value="DUAL SPECIFICITY PROTEIN PHOSPHATASE 12 FAMILY MEMBER"/>
    <property type="match status" value="1"/>
</dbReference>
<reference evidence="7" key="1">
    <citation type="journal article" date="2012" name="Nat. Commun.">
        <title>The genome of Prunus mume.</title>
        <authorList>
            <person name="Zhang Q."/>
            <person name="Chen W."/>
            <person name="Sun L."/>
            <person name="Zhao F."/>
            <person name="Huang B."/>
            <person name="Yang W."/>
            <person name="Tao Y."/>
            <person name="Wang J."/>
            <person name="Yuan Z."/>
            <person name="Fan G."/>
            <person name="Xing Z."/>
            <person name="Han C."/>
            <person name="Pan H."/>
            <person name="Zhong X."/>
            <person name="Shi W."/>
            <person name="Liang X."/>
            <person name="Du D."/>
            <person name="Sun F."/>
            <person name="Xu Z."/>
            <person name="Hao R."/>
            <person name="Lv T."/>
            <person name="Lv Y."/>
            <person name="Zheng Z."/>
            <person name="Sun M."/>
            <person name="Luo L."/>
            <person name="Cai M."/>
            <person name="Gao Y."/>
            <person name="Wang J."/>
            <person name="Yin Y."/>
            <person name="Xu X."/>
            <person name="Cheng T."/>
            <person name="Wang J."/>
        </authorList>
    </citation>
    <scope>NUCLEOTIDE SEQUENCE [LARGE SCALE GENOMIC DNA]</scope>
</reference>
<dbReference type="EC" id="3.1.3.48" evidence="2"/>
<keyword evidence="3" id="KW-0378">Hydrolase</keyword>
<evidence type="ECO:0000259" key="6">
    <source>
        <dbReference type="PROSITE" id="PS50056"/>
    </source>
</evidence>
<evidence type="ECO:0000313" key="8">
    <source>
        <dbReference type="RefSeq" id="XP_016648660.1"/>
    </source>
</evidence>
<evidence type="ECO:0000256" key="2">
    <source>
        <dbReference type="ARBA" id="ARBA00013064"/>
    </source>
</evidence>
<feature type="domain" description="Tyrosine specific protein phosphatases" evidence="6">
    <location>
        <begin position="97"/>
        <end position="152"/>
    </location>
</feature>
<dbReference type="Gene3D" id="3.90.190.10">
    <property type="entry name" value="Protein tyrosine phosphatase superfamily"/>
    <property type="match status" value="1"/>
</dbReference>
<dbReference type="Pfam" id="PF00782">
    <property type="entry name" value="DSPc"/>
    <property type="match status" value="1"/>
</dbReference>
<evidence type="ECO:0000256" key="4">
    <source>
        <dbReference type="ARBA" id="ARBA00022912"/>
    </source>
</evidence>
<protein>
    <recommendedName>
        <fullName evidence="2">protein-tyrosine-phosphatase</fullName>
        <ecNumber evidence="2">3.1.3.48</ecNumber>
    </recommendedName>
</protein>
<evidence type="ECO:0000256" key="3">
    <source>
        <dbReference type="ARBA" id="ARBA00022801"/>
    </source>
</evidence>
<evidence type="ECO:0000313" key="7">
    <source>
        <dbReference type="Proteomes" id="UP000694861"/>
    </source>
</evidence>
<evidence type="ECO:0000259" key="5">
    <source>
        <dbReference type="PROSITE" id="PS50054"/>
    </source>
</evidence>